<organism evidence="1 2">
    <name type="scientific">Pseudoalteromonas viridis</name>
    <dbReference type="NCBI Taxonomy" id="339617"/>
    <lineage>
        <taxon>Bacteria</taxon>
        <taxon>Pseudomonadati</taxon>
        <taxon>Pseudomonadota</taxon>
        <taxon>Gammaproteobacteria</taxon>
        <taxon>Alteromonadales</taxon>
        <taxon>Pseudoalteromonadaceae</taxon>
        <taxon>Pseudoalteromonas</taxon>
    </lineage>
</organism>
<name>A0ABX7VBB3_9GAMM</name>
<gene>
    <name evidence="1" type="ORF">J5X90_22975</name>
</gene>
<evidence type="ECO:0000313" key="1">
    <source>
        <dbReference type="EMBL" id="QTL38228.1"/>
    </source>
</evidence>
<dbReference type="Proteomes" id="UP000665025">
    <property type="component" value="Chromosome 2"/>
</dbReference>
<proteinExistence type="predicted"/>
<dbReference type="EMBL" id="CP072426">
    <property type="protein sequence ID" value="QTL38228.1"/>
    <property type="molecule type" value="Genomic_DNA"/>
</dbReference>
<evidence type="ECO:0000313" key="2">
    <source>
        <dbReference type="Proteomes" id="UP000665025"/>
    </source>
</evidence>
<protein>
    <submittedName>
        <fullName evidence="1">Uncharacterized protein</fullName>
    </submittedName>
</protein>
<keyword evidence="2" id="KW-1185">Reference proteome</keyword>
<reference evidence="1 2" key="1">
    <citation type="submission" date="2021-03" db="EMBL/GenBank/DDBJ databases">
        <title>Complete Genome of Pseudoalteromonas viridis Strain BBR56, a new biocontrol bacterial candidate.</title>
        <authorList>
            <person name="Handayani D.P."/>
            <person name="Isnansetyo A."/>
            <person name="Istiqomah I."/>
            <person name="Jumina J."/>
        </authorList>
    </citation>
    <scope>NUCLEOTIDE SEQUENCE [LARGE SCALE GENOMIC DNA]</scope>
    <source>
        <strain evidence="1 2">BBR56</strain>
    </source>
</reference>
<sequence length="50" mass="5912">MVFQKDHHQGQRNRKVCRKCGIERRCELKWAITSQTAAAAQRATYLLPRR</sequence>
<accession>A0ABX7VBB3</accession>